<evidence type="ECO:0000313" key="2">
    <source>
        <dbReference type="EMBL" id="CAH1403700.1"/>
    </source>
</evidence>
<dbReference type="OrthoDB" id="6613037at2759"/>
<dbReference type="Proteomes" id="UP001152798">
    <property type="component" value="Chromosome 5"/>
</dbReference>
<dbReference type="GO" id="GO:0006364">
    <property type="term" value="P:rRNA processing"/>
    <property type="evidence" value="ECO:0007669"/>
    <property type="project" value="TreeGrafter"/>
</dbReference>
<feature type="region of interest" description="Disordered" evidence="1">
    <location>
        <begin position="600"/>
        <end position="632"/>
    </location>
</feature>
<dbReference type="EMBL" id="OV725081">
    <property type="protein sequence ID" value="CAH1403700.1"/>
    <property type="molecule type" value="Genomic_DNA"/>
</dbReference>
<sequence length="790" mass="88181">MESPLELLQSVITSKNQNTLPGIVNFCSETKLFCTDTKEVSSYVNFINSLLAKAETTPVALTILQSFIPQCPRDVLNSNIVSWIQHSIRTLVTDGSLSITSFELLGELIRLSKDFPEARKETALSIIPKCLDHFIREAKSQKQDVSVVLQCLLQTLGTYGKSSGAHKDEITSLVFLFLESSPQNVYTCAKCYLTLAACGSPGQNNENYASNWFLQEKFLINTLHCLMDSLFENIDLHQVGFSPVSQHAADYCRVIKSLYGVSVRIAVIFPFGLSSYTSIIVHSNPSGSFSAAKKIHPESILNLIWRGLSTNCITLKNANMSADISTLLTVISRINLSCIKLLNALITTCKMNLISYSPFICRILTQTLNWINVENWPYGIGKPHKSLRVEVYTCTANWLAVSHACSGINKHIDDILSSILSDINIEPPALTLKVPTGKGKAKKHRHKKAVPITLDHIVYKEEDKDICKSALDLIPAILSSTSTVMKPEHHKLLQDVIVSKLLRIQHSRPSDTPIPYSDESCRLSLYKALLALCDYYHPSFPPPNNFAATIFSKGMKDSSIEVLTFCVHALNSVGKILKPPFTSLEYQTIEEGMNYFNKEKHRRDSRKSLNNASNRSFLDSTPKSNDILNSTQSESVSETFLQDFDKSIFRLDNEMIEKQVDIDKEDKVNKHTEIMAASESFSHSNDSESSRPTVIVGSEQNVSTANSDSHSDNEVETNKLEVVVNEVETNGKEVVEQSETSETVKKRNLEEIENPLSKKTKINGVSEEHFLTVEDSDDEMLSSFVDEVDE</sequence>
<keyword evidence="3" id="KW-1185">Reference proteome</keyword>
<accession>A0A9P0HKP8</accession>
<dbReference type="PANTHER" id="PTHR34105">
    <property type="entry name" value="PROLINE-, GLUTAMIC ACID- AND LEUCINE-RICH PROTEIN 1"/>
    <property type="match status" value="1"/>
</dbReference>
<evidence type="ECO:0000256" key="1">
    <source>
        <dbReference type="SAM" id="MobiDB-lite"/>
    </source>
</evidence>
<proteinExistence type="predicted"/>
<dbReference type="AlphaFoldDB" id="A0A9P0HKP8"/>
<protein>
    <recommendedName>
        <fullName evidence="4">Pre-rRNA-processing protein RIX1 N-terminal domain-containing protein</fullName>
    </recommendedName>
</protein>
<dbReference type="InterPro" id="IPR016024">
    <property type="entry name" value="ARM-type_fold"/>
</dbReference>
<gene>
    <name evidence="2" type="ORF">NEZAVI_LOCUS12272</name>
</gene>
<organism evidence="2 3">
    <name type="scientific">Nezara viridula</name>
    <name type="common">Southern green stink bug</name>
    <name type="synonym">Cimex viridulus</name>
    <dbReference type="NCBI Taxonomy" id="85310"/>
    <lineage>
        <taxon>Eukaryota</taxon>
        <taxon>Metazoa</taxon>
        <taxon>Ecdysozoa</taxon>
        <taxon>Arthropoda</taxon>
        <taxon>Hexapoda</taxon>
        <taxon>Insecta</taxon>
        <taxon>Pterygota</taxon>
        <taxon>Neoptera</taxon>
        <taxon>Paraneoptera</taxon>
        <taxon>Hemiptera</taxon>
        <taxon>Heteroptera</taxon>
        <taxon>Panheteroptera</taxon>
        <taxon>Pentatomomorpha</taxon>
        <taxon>Pentatomoidea</taxon>
        <taxon>Pentatomidae</taxon>
        <taxon>Pentatominae</taxon>
        <taxon>Nezara</taxon>
    </lineage>
</organism>
<dbReference type="GO" id="GO:0005634">
    <property type="term" value="C:nucleus"/>
    <property type="evidence" value="ECO:0007669"/>
    <property type="project" value="TreeGrafter"/>
</dbReference>
<evidence type="ECO:0000313" key="3">
    <source>
        <dbReference type="Proteomes" id="UP001152798"/>
    </source>
</evidence>
<name>A0A9P0HKP8_NEZVI</name>
<reference evidence="2" key="1">
    <citation type="submission" date="2022-01" db="EMBL/GenBank/DDBJ databases">
        <authorList>
            <person name="King R."/>
        </authorList>
    </citation>
    <scope>NUCLEOTIDE SEQUENCE</scope>
</reference>
<dbReference type="SUPFAM" id="SSF48371">
    <property type="entry name" value="ARM repeat"/>
    <property type="match status" value="1"/>
</dbReference>
<feature type="compositionally biased region" description="Polar residues" evidence="1">
    <location>
        <begin position="608"/>
        <end position="632"/>
    </location>
</feature>
<dbReference type="PANTHER" id="PTHR34105:SF1">
    <property type="entry name" value="PROLINE-, GLUTAMIC ACID- AND LEUCINE-RICH PROTEIN 1"/>
    <property type="match status" value="1"/>
</dbReference>
<evidence type="ECO:0008006" key="4">
    <source>
        <dbReference type="Google" id="ProtNLM"/>
    </source>
</evidence>